<proteinExistence type="inferred from homology"/>
<feature type="domain" description="Sister chromatid cohesion C-terminal" evidence="2">
    <location>
        <begin position="97"/>
        <end position="144"/>
    </location>
</feature>
<evidence type="ECO:0000313" key="5">
    <source>
        <dbReference type="WBParaSite" id="SBAD_0000535001-mRNA-1"/>
    </source>
</evidence>
<dbReference type="InterPro" id="IPR024986">
    <property type="entry name" value="Nipped-B_C"/>
</dbReference>
<evidence type="ECO:0000313" key="3">
    <source>
        <dbReference type="EMBL" id="VDP06379.1"/>
    </source>
</evidence>
<accession>A0A183INE4</accession>
<dbReference type="EMBL" id="UZAM01008778">
    <property type="protein sequence ID" value="VDP06379.1"/>
    <property type="molecule type" value="Genomic_DNA"/>
</dbReference>
<reference evidence="3 4" key="2">
    <citation type="submission" date="2018-11" db="EMBL/GenBank/DDBJ databases">
        <authorList>
            <consortium name="Pathogen Informatics"/>
        </authorList>
    </citation>
    <scope>NUCLEOTIDE SEQUENCE [LARGE SCALE GENOMIC DNA]</scope>
</reference>
<comment type="similarity">
    <text evidence="1">Belongs to the SCC2/Nipped-B family.</text>
</comment>
<dbReference type="Proteomes" id="UP000270296">
    <property type="component" value="Unassembled WGS sequence"/>
</dbReference>
<dbReference type="Pfam" id="PF12830">
    <property type="entry name" value="Nipped-B_C"/>
    <property type="match status" value="1"/>
</dbReference>
<dbReference type="GO" id="GO:1990414">
    <property type="term" value="P:replication-born double-strand break repair via sister chromatid exchange"/>
    <property type="evidence" value="ECO:0007669"/>
    <property type="project" value="TreeGrafter"/>
</dbReference>
<gene>
    <name evidence="3" type="ORF">SBAD_LOCUS5140</name>
</gene>
<dbReference type="GO" id="GO:0003682">
    <property type="term" value="F:chromatin binding"/>
    <property type="evidence" value="ECO:0007669"/>
    <property type="project" value="TreeGrafter"/>
</dbReference>
<dbReference type="GO" id="GO:0034087">
    <property type="term" value="P:establishment of mitotic sister chromatid cohesion"/>
    <property type="evidence" value="ECO:0007669"/>
    <property type="project" value="TreeGrafter"/>
</dbReference>
<evidence type="ECO:0000259" key="2">
    <source>
        <dbReference type="Pfam" id="PF12830"/>
    </source>
</evidence>
<sequence length="155" mass="17953">MYFVSCEDDIKLKALLSLGFLCLGHPDFLMRENIIQLYRRILTERTCDVRQKVQVLRNVENFLKEDESKMVQGYECWEKTKDDANLKEMGETLSGLSSSVIQCYIREVLECYFHEHAAVRSVVSEVVSLTMQQGLIHPVQVVHFCFLLLLSVAPY</sequence>
<name>A0A183INE4_9BILA</name>
<dbReference type="OrthoDB" id="418242at2759"/>
<comment type="subcellular location">
    <subcellularLocation>
        <location evidence="1">Nucleus</location>
    </subcellularLocation>
</comment>
<dbReference type="PANTHER" id="PTHR21704">
    <property type="entry name" value="NIPPED-B-LIKE PROTEIN DELANGIN SCC2-RELATED"/>
    <property type="match status" value="1"/>
</dbReference>
<dbReference type="GO" id="GO:0061775">
    <property type="term" value="F:cohesin loader activity"/>
    <property type="evidence" value="ECO:0007669"/>
    <property type="project" value="InterPro"/>
</dbReference>
<evidence type="ECO:0000256" key="1">
    <source>
        <dbReference type="RuleBase" id="RU364107"/>
    </source>
</evidence>
<dbReference type="InterPro" id="IPR033031">
    <property type="entry name" value="Scc2/Nipped-B"/>
</dbReference>
<protein>
    <recommendedName>
        <fullName evidence="1">Nipped-B protein</fullName>
    </recommendedName>
</protein>
<keyword evidence="4" id="KW-1185">Reference proteome</keyword>
<keyword evidence="1" id="KW-0539">Nucleus</keyword>
<keyword evidence="1" id="KW-0677">Repeat</keyword>
<dbReference type="WBParaSite" id="SBAD_0000535001-mRNA-1">
    <property type="protein sequence ID" value="SBAD_0000535001-mRNA-1"/>
    <property type="gene ID" value="SBAD_0000535001"/>
</dbReference>
<evidence type="ECO:0000313" key="4">
    <source>
        <dbReference type="Proteomes" id="UP000270296"/>
    </source>
</evidence>
<dbReference type="AlphaFoldDB" id="A0A183INE4"/>
<organism evidence="5">
    <name type="scientific">Soboliphyme baturini</name>
    <dbReference type="NCBI Taxonomy" id="241478"/>
    <lineage>
        <taxon>Eukaryota</taxon>
        <taxon>Metazoa</taxon>
        <taxon>Ecdysozoa</taxon>
        <taxon>Nematoda</taxon>
        <taxon>Enoplea</taxon>
        <taxon>Dorylaimia</taxon>
        <taxon>Dioctophymatida</taxon>
        <taxon>Dioctophymatoidea</taxon>
        <taxon>Soboliphymatidae</taxon>
        <taxon>Soboliphyme</taxon>
    </lineage>
</organism>
<dbReference type="GO" id="GO:0140588">
    <property type="term" value="P:chromatin looping"/>
    <property type="evidence" value="ECO:0007669"/>
    <property type="project" value="InterPro"/>
</dbReference>
<dbReference type="GO" id="GO:0071169">
    <property type="term" value="P:establishment of protein localization to chromatin"/>
    <property type="evidence" value="ECO:0007669"/>
    <property type="project" value="TreeGrafter"/>
</dbReference>
<keyword evidence="1" id="KW-0131">Cell cycle</keyword>
<reference evidence="5" key="1">
    <citation type="submission" date="2016-06" db="UniProtKB">
        <authorList>
            <consortium name="WormBaseParasite"/>
        </authorList>
    </citation>
    <scope>IDENTIFICATION</scope>
</reference>
<dbReference type="GO" id="GO:0010468">
    <property type="term" value="P:regulation of gene expression"/>
    <property type="evidence" value="ECO:0007669"/>
    <property type="project" value="InterPro"/>
</dbReference>
<dbReference type="PANTHER" id="PTHR21704:SF18">
    <property type="entry name" value="NIPPED-B-LIKE PROTEIN"/>
    <property type="match status" value="1"/>
</dbReference>
<dbReference type="GO" id="GO:0090694">
    <property type="term" value="C:Scc2-Scc4 cohesin loading complex"/>
    <property type="evidence" value="ECO:0007669"/>
    <property type="project" value="TreeGrafter"/>
</dbReference>